<evidence type="ECO:0000256" key="6">
    <source>
        <dbReference type="ARBA" id="ARBA00022801"/>
    </source>
</evidence>
<dbReference type="Gene3D" id="3.10.450.490">
    <property type="match status" value="1"/>
</dbReference>
<keyword evidence="6" id="KW-0378">Hydrolase</keyword>
<dbReference type="InterPro" id="IPR027268">
    <property type="entry name" value="Peptidase_M4/M1_CTD_sf"/>
</dbReference>
<dbReference type="Pfam" id="PF00395">
    <property type="entry name" value="SLH"/>
    <property type="match status" value="3"/>
</dbReference>
<feature type="active site" description="Proton donor" evidence="9">
    <location>
        <position position="522"/>
    </location>
</feature>
<dbReference type="InterPro" id="IPR050728">
    <property type="entry name" value="Zinc_Metalloprotease_M4"/>
</dbReference>
<dbReference type="PRINTS" id="PR00730">
    <property type="entry name" value="THERMOLYSIN"/>
</dbReference>
<organism evidence="13 14">
    <name type="scientific">Paenibacillus mucilaginosus 3016</name>
    <dbReference type="NCBI Taxonomy" id="1116391"/>
    <lineage>
        <taxon>Bacteria</taxon>
        <taxon>Bacillati</taxon>
        <taxon>Bacillota</taxon>
        <taxon>Bacilli</taxon>
        <taxon>Bacillales</taxon>
        <taxon>Paenibacillaceae</taxon>
        <taxon>Paenibacillus</taxon>
    </lineage>
</organism>
<evidence type="ECO:0000256" key="9">
    <source>
        <dbReference type="PIRSR" id="PIRSR623612-1"/>
    </source>
</evidence>
<evidence type="ECO:0000256" key="7">
    <source>
        <dbReference type="ARBA" id="ARBA00022833"/>
    </source>
</evidence>
<dbReference type="GO" id="GO:0004222">
    <property type="term" value="F:metalloendopeptidase activity"/>
    <property type="evidence" value="ECO:0007669"/>
    <property type="project" value="InterPro"/>
</dbReference>
<keyword evidence="7" id="KW-0862">Zinc</keyword>
<evidence type="ECO:0000256" key="1">
    <source>
        <dbReference type="ARBA" id="ARBA00001947"/>
    </source>
</evidence>
<evidence type="ECO:0000313" key="13">
    <source>
        <dbReference type="EMBL" id="AFC27168.1"/>
    </source>
</evidence>
<feature type="domain" description="SLH" evidence="12">
    <location>
        <begin position="1556"/>
        <end position="1616"/>
    </location>
</feature>
<dbReference type="SUPFAM" id="SSF55486">
    <property type="entry name" value="Metalloproteases ('zincins'), catalytic domain"/>
    <property type="match status" value="1"/>
</dbReference>
<feature type="domain" description="Fibronectin type-III" evidence="11">
    <location>
        <begin position="1231"/>
        <end position="1318"/>
    </location>
</feature>
<feature type="domain" description="SLH" evidence="12">
    <location>
        <begin position="1617"/>
        <end position="1680"/>
    </location>
</feature>
<dbReference type="InterPro" id="IPR013856">
    <property type="entry name" value="Peptidase_M4_domain"/>
</dbReference>
<dbReference type="CDD" id="cd09597">
    <property type="entry name" value="M4_TLP"/>
    <property type="match status" value="1"/>
</dbReference>
<dbReference type="InterPro" id="IPR036116">
    <property type="entry name" value="FN3_sf"/>
</dbReference>
<dbReference type="Gene3D" id="3.40.50.1110">
    <property type="entry name" value="SGNH hydrolase"/>
    <property type="match status" value="1"/>
</dbReference>
<comment type="similarity">
    <text evidence="2">Belongs to the peptidase M4 family.</text>
</comment>
<sequence length="1744" mass="185253">MYRILWILGKEKSDSLKKLSKRIIPAVLSSVLLIGGSLPVGAAPDAGQGLAVDPANMLLVPSLQLQGLAASPVQLLQQKGLTVTENKDTGAPRFLMGALSARLNTDEAVLQYVSLNQQVFGLQNAAAELGLVRKNTDDIGQSHYLYQQKYRGVPVYGKYINLHLDSSKKAYAIQNQLMGSVGGLSVDVTPALSGQEAVAKLQAELESTIGQSITLGGKIGEKVEVPLPEAKLVVYPFEGETHLAYEIKFTYIQPEIGSWVGFVDAHTGAIIHKYSNLHHADGDGAVVSENVGHKGDKKQLNVLKDGNTYYLADITKRMFMEHPGHEDSGEVLTLEYAGETPQGFLGKLQSSNSPVFNSQKGTSAAHGVDAHYYAGHVYDFFLKEFGRNSLDGKGMDIVSMVHVPQAMDNAYWLGGANAIIYGDGDRYDCLACAGDIVAHELSHGVTQFSAGLVYENQPGALNESFSDIIASVFDSEDWLLGEDTGNILRSLENPEQHGQPKHMDHFQELYDDIVIGDNGGVHINSGIPNHAAYLIAQKVDALKIAGWNGRKVLGQLAYGTLTKYLTPVSEFEDARDGFVASVSDWQKANGIPVEQAQKVKESVIAAWTEVGLAYTSGSEAHQSSNITSFTIPSVANEQQTQIDLANATVTYYAPKGTNISNLAPQFTVSSGAAVSPAAGTPQDFSKGGVKYTVTSQSGASKVWTVFVVEAGKDTDAPKYQRSSFSYDNKTLTVEFNEHVLDFRYYAGARERTLKDKIWVVDADGKNKPLGAEDTAQVKDGKLQISFGHPVTYASVRSIVIEPAAVVDLTGNYTVKEEDTVFIPVIPAPVPVPLGTTIIAGGANGALVELYNAENDKLVSSIQLGQQENRAHFFYIPDGKYILRQVIASDSNPASLASAPITIARLQAPANLHATEVTPQSVRLQWEPVSNGTPVTYEVYGYNSSNGSVVAAASGVTDAVYNVTGLTPGGYMFSVKAVDAAGGRVSTPAVTTVDHAVTVSADTYAPFWSTYAALGDSLAAGVTHEGRLGLGYPDYIWNELKNQGQPVYFDKRYASPGYTSGDVLSDLKRSVTRSVYGQPGEGSIADTVRSANLITLNAGANDLLAADKIAGGTLSETQAQQLLASIGSNIGSILDLIKEINPNASVFVMGYYNPFPHGTEQEKQRAQLLIEELNKVIKDVAEKRGATFVATMNAIAADTANNLPNPANIHPSDKGYKLIAAEFLKVIPAGAAKSKLTVSDVTRTGAKLTWESAVDSKGVTQYRVYRDDTVVGTVYGGETSYAISGLSPSKTYQFRIEAGDAAGNWSTGGPTASATTTKGSNSPGGGGGAGALPADAFTVSDTGVTLKSGAYTSVQKTENGQFVTEITLDGARLAEVFQKLKTLGSASRTITLEVDTKQGVTVVAPGQALLEGLKAVPDASLQIKTNTAGYHVPLNVVPGDITEQLKAAKPGDVMVRFGIRVHPGSSVTAAKLQGDLYGFDVTAAAGTASRKLVIPANKAGVITLTLDGEIDEAQASLVGYDPDKGAIRFAPALFQEKEGKTTVTVARNVSPAYGVVITVPAFTDLDGHWSSKDVELLAGKRVIEGTTDTTFEPESPMTRAQFATLLVRALGVDPAVESASRFTDVTPGAWYGSSVSSAVYAGLIEGFEDGSFQPDASITRAQMATMLSRALKFADRKPSVSAALLDSFTDKGDIGEWAEAAVAEAVHAGIIQGMTDTTFAPAENATRAQAAVMLKRMLLYIEYLN</sequence>
<dbReference type="Proteomes" id="UP000007523">
    <property type="component" value="Chromosome"/>
</dbReference>
<feature type="region of interest" description="Disordered" evidence="10">
    <location>
        <begin position="1304"/>
        <end position="1332"/>
    </location>
</feature>
<dbReference type="SUPFAM" id="SSF52266">
    <property type="entry name" value="SGNH hydrolase"/>
    <property type="match status" value="1"/>
</dbReference>
<dbReference type="InterPro" id="IPR001119">
    <property type="entry name" value="SLH_dom"/>
</dbReference>
<keyword evidence="5" id="KW-0732">Signal</keyword>
<evidence type="ECO:0000256" key="5">
    <source>
        <dbReference type="ARBA" id="ARBA00022729"/>
    </source>
</evidence>
<feature type="active site" evidence="9">
    <location>
        <position position="440"/>
    </location>
</feature>
<dbReference type="Pfam" id="PF00041">
    <property type="entry name" value="fn3"/>
    <property type="match status" value="2"/>
</dbReference>
<feature type="compositionally biased region" description="Low complexity" evidence="10">
    <location>
        <begin position="1306"/>
        <end position="1319"/>
    </location>
</feature>
<protein>
    <submittedName>
        <fullName evidence="13">Uncharacterized protein</fullName>
    </submittedName>
</protein>
<dbReference type="Gene3D" id="3.10.450.40">
    <property type="match status" value="1"/>
</dbReference>
<reference evidence="13 14" key="1">
    <citation type="journal article" date="2012" name="J. Bacteriol.">
        <title>Complete Genome Sequence of Paenibacillus mucilaginosus 3016, a Bacterium Functional as Microbial Fertilizer.</title>
        <authorList>
            <person name="Ma M."/>
            <person name="Wang Z."/>
            <person name="Li L."/>
            <person name="Jiang X."/>
            <person name="Guan D."/>
            <person name="Cao F."/>
            <person name="Chen H."/>
            <person name="Wang X."/>
            <person name="Shen D."/>
            <person name="Du B."/>
            <person name="Li J."/>
        </authorList>
    </citation>
    <scope>NUCLEOTIDE SEQUENCE [LARGE SCALE GENOMIC DNA]</scope>
    <source>
        <strain evidence="13 14">3016</strain>
    </source>
</reference>
<dbReference type="InterPro" id="IPR001570">
    <property type="entry name" value="Peptidase_M4_C_domain"/>
</dbReference>
<dbReference type="Pfam" id="PF01447">
    <property type="entry name" value="Peptidase_M4"/>
    <property type="match status" value="1"/>
</dbReference>
<dbReference type="GO" id="GO:0006508">
    <property type="term" value="P:proteolysis"/>
    <property type="evidence" value="ECO:0007669"/>
    <property type="project" value="UniProtKB-KW"/>
</dbReference>
<dbReference type="Gene3D" id="1.10.390.10">
    <property type="entry name" value="Neutral Protease Domain 2"/>
    <property type="match status" value="1"/>
</dbReference>
<evidence type="ECO:0000256" key="4">
    <source>
        <dbReference type="ARBA" id="ARBA00022723"/>
    </source>
</evidence>
<accession>H6NTM1</accession>
<dbReference type="InterPro" id="IPR011096">
    <property type="entry name" value="FTP_domain"/>
</dbReference>
<dbReference type="SMART" id="SM00060">
    <property type="entry name" value="FN3"/>
    <property type="match status" value="2"/>
</dbReference>
<dbReference type="HOGENOM" id="CLU_240023_0_0_9"/>
<dbReference type="PANTHER" id="PTHR33794:SF1">
    <property type="entry name" value="BACILLOLYSIN"/>
    <property type="match status" value="1"/>
</dbReference>
<dbReference type="Gene3D" id="2.60.40.10">
    <property type="entry name" value="Immunoglobulins"/>
    <property type="match status" value="2"/>
</dbReference>
<keyword evidence="4" id="KW-0479">Metal-binding</keyword>
<feature type="domain" description="Fibronectin type-III" evidence="11">
    <location>
        <begin position="907"/>
        <end position="995"/>
    </location>
</feature>
<dbReference type="InterPro" id="IPR023612">
    <property type="entry name" value="Peptidase_M4"/>
</dbReference>
<evidence type="ECO:0000259" key="12">
    <source>
        <dbReference type="PROSITE" id="PS51272"/>
    </source>
</evidence>
<keyword evidence="14" id="KW-1185">Reference proteome</keyword>
<dbReference type="CDD" id="cd00063">
    <property type="entry name" value="FN3"/>
    <property type="match status" value="2"/>
</dbReference>
<evidence type="ECO:0000256" key="10">
    <source>
        <dbReference type="SAM" id="MobiDB-lite"/>
    </source>
</evidence>
<evidence type="ECO:0000256" key="2">
    <source>
        <dbReference type="ARBA" id="ARBA00009388"/>
    </source>
</evidence>
<evidence type="ECO:0000256" key="3">
    <source>
        <dbReference type="ARBA" id="ARBA00022670"/>
    </source>
</evidence>
<evidence type="ECO:0000313" key="14">
    <source>
        <dbReference type="Proteomes" id="UP000007523"/>
    </source>
</evidence>
<dbReference type="Gene3D" id="2.60.40.2340">
    <property type="match status" value="1"/>
</dbReference>
<keyword evidence="8" id="KW-0482">Metalloprotease</keyword>
<gene>
    <name evidence="13" type="ORF">PM3016_187</name>
</gene>
<proteinExistence type="inferred from homology"/>
<comment type="cofactor">
    <cofactor evidence="1">
        <name>Zn(2+)</name>
        <dbReference type="ChEBI" id="CHEBI:29105"/>
    </cofactor>
</comment>
<dbReference type="InterPro" id="IPR013783">
    <property type="entry name" value="Ig-like_fold"/>
</dbReference>
<keyword evidence="3" id="KW-0645">Protease</keyword>
<dbReference type="PROSITE" id="PS50853">
    <property type="entry name" value="FN3"/>
    <property type="match status" value="2"/>
</dbReference>
<dbReference type="InterPro" id="IPR003961">
    <property type="entry name" value="FN3_dom"/>
</dbReference>
<dbReference type="PANTHER" id="PTHR33794">
    <property type="entry name" value="BACILLOLYSIN"/>
    <property type="match status" value="1"/>
</dbReference>
<dbReference type="Gene3D" id="3.10.170.10">
    <property type="match status" value="1"/>
</dbReference>
<name>H6NTM1_9BACL</name>
<dbReference type="InterPro" id="IPR013830">
    <property type="entry name" value="SGNH_hydro"/>
</dbReference>
<dbReference type="SUPFAM" id="SSF49265">
    <property type="entry name" value="Fibronectin type III"/>
    <property type="match status" value="2"/>
</dbReference>
<dbReference type="KEGG" id="pmq:PM3016_187"/>
<evidence type="ECO:0000256" key="8">
    <source>
        <dbReference type="ARBA" id="ARBA00023049"/>
    </source>
</evidence>
<dbReference type="InterPro" id="IPR036514">
    <property type="entry name" value="SGNH_hydro_sf"/>
</dbReference>
<dbReference type="Pfam" id="PF02868">
    <property type="entry name" value="Peptidase_M4_C"/>
    <property type="match status" value="1"/>
</dbReference>
<dbReference type="Pfam" id="PF07504">
    <property type="entry name" value="FTP"/>
    <property type="match status" value="1"/>
</dbReference>
<feature type="domain" description="SLH" evidence="12">
    <location>
        <begin position="1684"/>
        <end position="1744"/>
    </location>
</feature>
<dbReference type="Pfam" id="PF13472">
    <property type="entry name" value="Lipase_GDSL_2"/>
    <property type="match status" value="1"/>
</dbReference>
<dbReference type="EMBL" id="CP003235">
    <property type="protein sequence ID" value="AFC27168.1"/>
    <property type="molecule type" value="Genomic_DNA"/>
</dbReference>
<dbReference type="GO" id="GO:0046872">
    <property type="term" value="F:metal ion binding"/>
    <property type="evidence" value="ECO:0007669"/>
    <property type="project" value="UniProtKB-KW"/>
</dbReference>
<dbReference type="PROSITE" id="PS51272">
    <property type="entry name" value="SLH"/>
    <property type="match status" value="3"/>
</dbReference>
<dbReference type="STRING" id="1116391.PM3016_187"/>
<evidence type="ECO:0000259" key="11">
    <source>
        <dbReference type="PROSITE" id="PS50853"/>
    </source>
</evidence>